<dbReference type="PANTHER" id="PTHR31973">
    <property type="entry name" value="POLYPROTEIN, PUTATIVE-RELATED"/>
    <property type="match status" value="1"/>
</dbReference>
<accession>A0A445AQ06</accession>
<feature type="compositionally biased region" description="Low complexity" evidence="1">
    <location>
        <begin position="121"/>
        <end position="132"/>
    </location>
</feature>
<dbReference type="Pfam" id="PF03108">
    <property type="entry name" value="DBD_Tnp_Mut"/>
    <property type="match status" value="1"/>
</dbReference>
<feature type="domain" description="Transposase MuDR plant" evidence="2">
    <location>
        <begin position="224"/>
        <end position="283"/>
    </location>
</feature>
<dbReference type="Pfam" id="PF10551">
    <property type="entry name" value="MULE"/>
    <property type="match status" value="1"/>
</dbReference>
<proteinExistence type="predicted"/>
<feature type="domain" description="MULE transposase" evidence="3">
    <location>
        <begin position="422"/>
        <end position="472"/>
    </location>
</feature>
<comment type="caution">
    <text evidence="4">The sequence shown here is derived from an EMBL/GenBank/DDBJ whole genome shotgun (WGS) entry which is preliminary data.</text>
</comment>
<sequence length="514" mass="58172">MAGPDTHTEDDAVEKDVHLTTTNTEQPKVGSDEPNLPTHSPKVTFENPLEKTLPEPEQPRVTVGSQETGHRNPVSAESVAPTVDKGPAESNEVFTQYIPQPCNEPESQEQTIQNETKTPCEESQPSSSQPEPSTNPDVGGGSPKKRKRRSTVRPPPSGQTFIPNQDPNKHPSIFIPVEGEDMSEPSAGMHCYESEELDSVVSDDEDSQQAAFPQANPDAPVREVRLEVGMEFENLEHFKKAVRKFNINLGRSIFFPRVDSTRCKAICYDENCPWQIYCAKRSFPLSFQVKIFVNEHTCSRVNKNKSVNGKWVVEELEDKIRDHPDMTQRQAHDCFKKEFDVIVNERKIYRAMMNAKELIEGSERAQYALLRDYANEIIRTNPGSTVRISTDYVEGTGYKFKRIYICLEGCKKGFSVGCRPFIGLDGTFLKGYYPGQLLTAIGHDANNHIYPIAYAVVECECKDSWKWFLELLQQDLGDTAINGINFMSDMQKVMVAILIVRVCLYNYQFTMFFK</sequence>
<dbReference type="InterPro" id="IPR018289">
    <property type="entry name" value="MULE_transposase_dom"/>
</dbReference>
<dbReference type="EMBL" id="SDMP01000011">
    <property type="protein sequence ID" value="RYR28516.1"/>
    <property type="molecule type" value="Genomic_DNA"/>
</dbReference>
<keyword evidence="5" id="KW-1185">Reference proteome</keyword>
<dbReference type="PANTHER" id="PTHR31973:SF187">
    <property type="entry name" value="MUTATOR TRANSPOSASE MUDRA PROTEIN"/>
    <property type="match status" value="1"/>
</dbReference>
<dbReference type="AlphaFoldDB" id="A0A445AQ06"/>
<feature type="compositionally biased region" description="Basic and acidic residues" evidence="1">
    <location>
        <begin position="48"/>
        <end position="58"/>
    </location>
</feature>
<dbReference type="InterPro" id="IPR004332">
    <property type="entry name" value="Transposase_MuDR"/>
</dbReference>
<name>A0A445AQ06_ARAHY</name>
<evidence type="ECO:0000256" key="1">
    <source>
        <dbReference type="SAM" id="MobiDB-lite"/>
    </source>
</evidence>
<evidence type="ECO:0000313" key="5">
    <source>
        <dbReference type="Proteomes" id="UP000289738"/>
    </source>
</evidence>
<dbReference type="Proteomes" id="UP000289738">
    <property type="component" value="Chromosome B01"/>
</dbReference>
<evidence type="ECO:0008006" key="6">
    <source>
        <dbReference type="Google" id="ProtNLM"/>
    </source>
</evidence>
<dbReference type="STRING" id="3818.A0A445AQ06"/>
<feature type="compositionally biased region" description="Polar residues" evidence="1">
    <location>
        <begin position="108"/>
        <end position="117"/>
    </location>
</feature>
<evidence type="ECO:0000313" key="4">
    <source>
        <dbReference type="EMBL" id="RYR28516.1"/>
    </source>
</evidence>
<feature type="compositionally biased region" description="Basic and acidic residues" evidence="1">
    <location>
        <begin position="1"/>
        <end position="18"/>
    </location>
</feature>
<organism evidence="4 5">
    <name type="scientific">Arachis hypogaea</name>
    <name type="common">Peanut</name>
    <dbReference type="NCBI Taxonomy" id="3818"/>
    <lineage>
        <taxon>Eukaryota</taxon>
        <taxon>Viridiplantae</taxon>
        <taxon>Streptophyta</taxon>
        <taxon>Embryophyta</taxon>
        <taxon>Tracheophyta</taxon>
        <taxon>Spermatophyta</taxon>
        <taxon>Magnoliopsida</taxon>
        <taxon>eudicotyledons</taxon>
        <taxon>Gunneridae</taxon>
        <taxon>Pentapetalae</taxon>
        <taxon>rosids</taxon>
        <taxon>fabids</taxon>
        <taxon>Fabales</taxon>
        <taxon>Fabaceae</taxon>
        <taxon>Papilionoideae</taxon>
        <taxon>50 kb inversion clade</taxon>
        <taxon>dalbergioids sensu lato</taxon>
        <taxon>Dalbergieae</taxon>
        <taxon>Pterocarpus clade</taxon>
        <taxon>Arachis</taxon>
    </lineage>
</organism>
<feature type="region of interest" description="Disordered" evidence="1">
    <location>
        <begin position="1"/>
        <end position="185"/>
    </location>
</feature>
<gene>
    <name evidence="4" type="ORF">Ahy_B01g052658</name>
</gene>
<evidence type="ECO:0000259" key="2">
    <source>
        <dbReference type="Pfam" id="PF03108"/>
    </source>
</evidence>
<evidence type="ECO:0000259" key="3">
    <source>
        <dbReference type="Pfam" id="PF10551"/>
    </source>
</evidence>
<reference evidence="4 5" key="1">
    <citation type="submission" date="2019-01" db="EMBL/GenBank/DDBJ databases">
        <title>Sequencing of cultivated peanut Arachis hypogaea provides insights into genome evolution and oil improvement.</title>
        <authorList>
            <person name="Chen X."/>
        </authorList>
    </citation>
    <scope>NUCLEOTIDE SEQUENCE [LARGE SCALE GENOMIC DNA]</scope>
    <source>
        <strain evidence="5">cv. Fuhuasheng</strain>
        <tissue evidence="4">Leaves</tissue>
    </source>
</reference>
<protein>
    <recommendedName>
        <fullName evidence="6">Transposase MuDR plant domain-containing protein</fullName>
    </recommendedName>
</protein>